<dbReference type="InterPro" id="IPR013783">
    <property type="entry name" value="Ig-like_fold"/>
</dbReference>
<dbReference type="PANTHER" id="PTHR34819:SF3">
    <property type="entry name" value="CELL SURFACE PROTEIN"/>
    <property type="match status" value="1"/>
</dbReference>
<dbReference type="InterPro" id="IPR001434">
    <property type="entry name" value="OmcB-like_DUF11"/>
</dbReference>
<name>A0A0F7VL93_STRLW</name>
<dbReference type="Gene3D" id="2.60.120.260">
    <property type="entry name" value="Galactose-binding domain-like"/>
    <property type="match status" value="1"/>
</dbReference>
<evidence type="ECO:0000313" key="3">
    <source>
        <dbReference type="EMBL" id="CQR60199.1"/>
    </source>
</evidence>
<dbReference type="InterPro" id="IPR051172">
    <property type="entry name" value="Chlamydia_OmcB"/>
</dbReference>
<evidence type="ECO:0000313" key="4">
    <source>
        <dbReference type="Proteomes" id="UP000035016"/>
    </source>
</evidence>
<organism evidence="3 4">
    <name type="scientific">Streptomyces leeuwenhoekii</name>
    <dbReference type="NCBI Taxonomy" id="1437453"/>
    <lineage>
        <taxon>Bacteria</taxon>
        <taxon>Bacillati</taxon>
        <taxon>Actinomycetota</taxon>
        <taxon>Actinomycetes</taxon>
        <taxon>Kitasatosporales</taxon>
        <taxon>Streptomycetaceae</taxon>
        <taxon>Streptomyces</taxon>
    </lineage>
</organism>
<dbReference type="Gene3D" id="2.60.40.740">
    <property type="match status" value="1"/>
</dbReference>
<dbReference type="Gene3D" id="2.60.40.10">
    <property type="entry name" value="Immunoglobulins"/>
    <property type="match status" value="1"/>
</dbReference>
<dbReference type="InterPro" id="IPR047589">
    <property type="entry name" value="DUF11_rpt"/>
</dbReference>
<dbReference type="GO" id="GO:0005975">
    <property type="term" value="P:carbohydrate metabolic process"/>
    <property type="evidence" value="ECO:0007669"/>
    <property type="project" value="UniProtKB-ARBA"/>
</dbReference>
<feature type="region of interest" description="Disordered" evidence="1">
    <location>
        <begin position="422"/>
        <end position="442"/>
    </location>
</feature>
<evidence type="ECO:0000259" key="2">
    <source>
        <dbReference type="Pfam" id="PF01345"/>
    </source>
</evidence>
<dbReference type="KEGG" id="sle:sle_07360"/>
<feature type="domain" description="DUF11" evidence="2">
    <location>
        <begin position="337"/>
        <end position="449"/>
    </location>
</feature>
<dbReference type="SUPFAM" id="SSF49401">
    <property type="entry name" value="Bacterial adhesins"/>
    <property type="match status" value="1"/>
</dbReference>
<gene>
    <name evidence="3" type="primary">sle_07360</name>
</gene>
<proteinExistence type="predicted"/>
<dbReference type="NCBIfam" id="TIGR01451">
    <property type="entry name" value="B_ant_repeat"/>
    <property type="match status" value="2"/>
</dbReference>
<dbReference type="PANTHER" id="PTHR34819">
    <property type="entry name" value="LARGE CYSTEINE-RICH PERIPLASMIC PROTEIN OMCB"/>
    <property type="match status" value="1"/>
</dbReference>
<sequence>MTTPTPLRVSLVNGSFEEPPVTGVEFLPDASQTQEPRRVPGWLTTATDHRIELWRSGFNGVPAAHGAQFAELNAHQVSTLYQDLPTTPGTRLYWRLYHRGRLGQDTMALDIGAPGAVVEQRRFTDGNTAWGYYTGTYTVPAGQNTTRFAFRSVSAAGGNQGVGNFLDGVFFGTAPQVVLTKSAIPEGPLEVGDVITYRITARNEGGGAAEALTLTDAIPAGTTYLPGSLRIVEGPNAGPKTDQAGDDQAYVDAQGDRVVFHLGNGATSGQPGSLPNTEDLPAGTTVEYRVTIDEASGGGRIANTATATYENRLGPTPEPLTATSNEAVTEVRPASNLAVLKAADATTVTVGQVVTYRITVRNDGPNQATGVTVTDQLPGDLAFLSATGSPGTYDPATGQWTVGDLASGATATLTLHAKATEAGPLTNTATATANERDPRPGDNTDAVTVCVERAPSCDPCPPPGPAPCNPCPDPAIDPAPCNALASTASGLLVPQTRVTGTSGPAPRRIADDRQSIDVVVNPPDAGDCPQTYTIEAYLTPRRGQAGPVPDVNLLPTRTNDTWADTDLRVTLPEPGVYLVVGDIDTQICATVDDAGSTNLWTTVRLVNETGAEEIGRRQSAQHQFSTSPTTRFQHCTSGPTPLSGLVTVTPAQGTKTVRVQAILQGGGPGNGLTGGSTIQSSEFRGSRSHLTYVKISD</sequence>
<feature type="domain" description="DUF11" evidence="2">
    <location>
        <begin position="180"/>
        <end position="309"/>
    </location>
</feature>
<dbReference type="Pfam" id="PF01345">
    <property type="entry name" value="DUF11"/>
    <property type="match status" value="2"/>
</dbReference>
<dbReference type="InterPro" id="IPR008966">
    <property type="entry name" value="Adhesion_dom_sf"/>
</dbReference>
<dbReference type="Proteomes" id="UP000035016">
    <property type="component" value="Chromosome Chromosome"/>
</dbReference>
<dbReference type="EMBL" id="LN831790">
    <property type="protein sequence ID" value="CQR60199.1"/>
    <property type="molecule type" value="Genomic_DNA"/>
</dbReference>
<accession>A0A0F7VL93</accession>
<evidence type="ECO:0000256" key="1">
    <source>
        <dbReference type="SAM" id="MobiDB-lite"/>
    </source>
</evidence>
<reference evidence="3 4" key="1">
    <citation type="submission" date="2015-02" db="EMBL/GenBank/DDBJ databases">
        <authorList>
            <person name="Gomez-Escribano P.J."/>
        </authorList>
    </citation>
    <scope>NUCLEOTIDE SEQUENCE [LARGE SCALE GENOMIC DNA]</scope>
    <source>
        <strain evidence="4">C34 (DSM 42122 / NRRL B-24963)</strain>
    </source>
</reference>
<dbReference type="AlphaFoldDB" id="A0A0F7VL93"/>
<protein>
    <submittedName>
        <fullName evidence="3">Cell Surface Protein</fullName>
    </submittedName>
</protein>